<protein>
    <recommendedName>
        <fullName evidence="4">Outer membrane protein beta-barrel domain-containing protein</fullName>
    </recommendedName>
</protein>
<organism evidence="2 3">
    <name type="scientific">Flectobacillus roseus</name>
    <dbReference type="NCBI Taxonomy" id="502259"/>
    <lineage>
        <taxon>Bacteria</taxon>
        <taxon>Pseudomonadati</taxon>
        <taxon>Bacteroidota</taxon>
        <taxon>Cytophagia</taxon>
        <taxon>Cytophagales</taxon>
        <taxon>Flectobacillaceae</taxon>
        <taxon>Flectobacillus</taxon>
    </lineage>
</organism>
<feature type="chain" id="PRO_5046430470" description="Outer membrane protein beta-barrel domain-containing protein" evidence="1">
    <location>
        <begin position="26"/>
        <end position="173"/>
    </location>
</feature>
<feature type="signal peptide" evidence="1">
    <location>
        <begin position="1"/>
        <end position="25"/>
    </location>
</feature>
<sequence>MQNKYSLFLYLSLLIFTIQPTVSLAQTPSNSYPKVVGYAGLVHPLFTFDSQGSTGNFGSVYTVGMPVGINILKSDHIGASLEFVPFVRSDASQTRVSNFLFHPGIMFRFKHGFTFVGRAAFETSGRLGFTPVFNKVIKKGKDTNYFIAIPLPVRFGKDKPTSVGIAFQFGIGF</sequence>
<comment type="caution">
    <text evidence="2">The sequence shown here is derived from an EMBL/GenBank/DDBJ whole genome shotgun (WGS) entry which is preliminary data.</text>
</comment>
<gene>
    <name evidence="2" type="ORF">QM524_20875</name>
</gene>
<accession>A0ABT6YE32</accession>
<keyword evidence="1" id="KW-0732">Signal</keyword>
<dbReference type="RefSeq" id="WP_283346052.1">
    <property type="nucleotide sequence ID" value="NZ_JASHIF010000021.1"/>
</dbReference>
<evidence type="ECO:0000313" key="2">
    <source>
        <dbReference type="EMBL" id="MDI9861687.1"/>
    </source>
</evidence>
<dbReference type="EMBL" id="JASHIF010000021">
    <property type="protein sequence ID" value="MDI9861687.1"/>
    <property type="molecule type" value="Genomic_DNA"/>
</dbReference>
<proteinExistence type="predicted"/>
<name>A0ABT6YE32_9BACT</name>
<keyword evidence="3" id="KW-1185">Reference proteome</keyword>
<reference evidence="2 3" key="1">
    <citation type="submission" date="2023-05" db="EMBL/GenBank/DDBJ databases">
        <title>Novel species of genus Flectobacillus isolated from stream in China.</title>
        <authorList>
            <person name="Lu H."/>
        </authorList>
    </citation>
    <scope>NUCLEOTIDE SEQUENCE [LARGE SCALE GENOMIC DNA]</scope>
    <source>
        <strain evidence="2 3">KCTC 42575</strain>
    </source>
</reference>
<evidence type="ECO:0000256" key="1">
    <source>
        <dbReference type="SAM" id="SignalP"/>
    </source>
</evidence>
<evidence type="ECO:0000313" key="3">
    <source>
        <dbReference type="Proteomes" id="UP001236507"/>
    </source>
</evidence>
<evidence type="ECO:0008006" key="4">
    <source>
        <dbReference type="Google" id="ProtNLM"/>
    </source>
</evidence>
<dbReference type="Proteomes" id="UP001236507">
    <property type="component" value="Unassembled WGS sequence"/>
</dbReference>